<name>A0A1J7J2R4_9PEZI</name>
<gene>
    <name evidence="2" type="ORF">CONLIGDRAFT_127343</name>
</gene>
<dbReference type="AlphaFoldDB" id="A0A1J7J2R4"/>
<dbReference type="OrthoDB" id="4777269at2759"/>
<sequence>MALLPRILRFRFHKSGQKLLELLAPEHVCEMDMPPGEASKTCKHHRRSESGDEDETDGWHRLSSARQMTVQPGCPPSDSESDDGVFDEDEDEVEEVGEYYFSNLLWEQKFNFMDPAAITSSVAEPRFIPLSDLFLPPQSRSFPDLDLPPHRRALYRALVQKLKQIGTTTGQWPGQTMAVVKSEQQDILASIGMLLVMDEGEFEFWAGLYGEAKLSEREAHWDVKYPAKARQVLEAWVQRKRVVYEDVADQVLREDQRHALGRAKDSIYLAELNVREWYKERCILTGYPGTEAVPIFPDFLTEDDKKALWDALSWFWPSEFVQDWRKAVDEPGYEKTNLLIIGVGHDDRWANAALAFRPLQTSDDGNGMCLQFFYLSHPLSDMEILEYENPDPRSQRIYFDRGEYVHLMQSGDIVNIRSVDTTQYPLPNFHLLELQWHLNRAMRAAANPELLEILFDDNGYDDGAERDSYKPTPYDPCARHTPWFSHYLIDCAVEEGIIRPKDVPLWKARLDPDGEIRDGGPGWIYYKFERWEYIVDHDKVDWPYVADYDWDGKL</sequence>
<dbReference type="EMBL" id="KV875106">
    <property type="protein sequence ID" value="OIW23444.1"/>
    <property type="molecule type" value="Genomic_DNA"/>
</dbReference>
<feature type="compositionally biased region" description="Acidic residues" evidence="1">
    <location>
        <begin position="79"/>
        <end position="89"/>
    </location>
</feature>
<proteinExistence type="predicted"/>
<evidence type="ECO:0000313" key="3">
    <source>
        <dbReference type="Proteomes" id="UP000182658"/>
    </source>
</evidence>
<evidence type="ECO:0000256" key="1">
    <source>
        <dbReference type="SAM" id="MobiDB-lite"/>
    </source>
</evidence>
<keyword evidence="3" id="KW-1185">Reference proteome</keyword>
<protein>
    <submittedName>
        <fullName evidence="2">Uncharacterized protein</fullName>
    </submittedName>
</protein>
<dbReference type="Proteomes" id="UP000182658">
    <property type="component" value="Unassembled WGS sequence"/>
</dbReference>
<feature type="region of interest" description="Disordered" evidence="1">
    <location>
        <begin position="34"/>
        <end position="89"/>
    </location>
</feature>
<evidence type="ECO:0000313" key="2">
    <source>
        <dbReference type="EMBL" id="OIW23444.1"/>
    </source>
</evidence>
<dbReference type="InParanoid" id="A0A1J7J2R4"/>
<accession>A0A1J7J2R4</accession>
<organism evidence="2 3">
    <name type="scientific">Coniochaeta ligniaria NRRL 30616</name>
    <dbReference type="NCBI Taxonomy" id="1408157"/>
    <lineage>
        <taxon>Eukaryota</taxon>
        <taxon>Fungi</taxon>
        <taxon>Dikarya</taxon>
        <taxon>Ascomycota</taxon>
        <taxon>Pezizomycotina</taxon>
        <taxon>Sordariomycetes</taxon>
        <taxon>Sordariomycetidae</taxon>
        <taxon>Coniochaetales</taxon>
        <taxon>Coniochaetaceae</taxon>
        <taxon>Coniochaeta</taxon>
    </lineage>
</organism>
<reference evidence="2 3" key="1">
    <citation type="submission" date="2016-10" db="EMBL/GenBank/DDBJ databases">
        <title>Draft genome sequence of Coniochaeta ligniaria NRRL30616, a lignocellulolytic fungus for bioabatement of inhibitors in plant biomass hydrolysates.</title>
        <authorList>
            <consortium name="DOE Joint Genome Institute"/>
            <person name="Jimenez D.J."/>
            <person name="Hector R.E."/>
            <person name="Riley R."/>
            <person name="Sun H."/>
            <person name="Grigoriev I.V."/>
            <person name="Van Elsas J.D."/>
            <person name="Nichols N.N."/>
        </authorList>
    </citation>
    <scope>NUCLEOTIDE SEQUENCE [LARGE SCALE GENOMIC DNA]</scope>
    <source>
        <strain evidence="2 3">NRRL 30616</strain>
    </source>
</reference>